<evidence type="ECO:0000313" key="7">
    <source>
        <dbReference type="Proteomes" id="UP000186455"/>
    </source>
</evidence>
<feature type="region of interest" description="Disordered" evidence="4">
    <location>
        <begin position="106"/>
        <end position="221"/>
    </location>
</feature>
<dbReference type="Proteomes" id="UP000186455">
    <property type="component" value="Unassembled WGS sequence"/>
</dbReference>
<feature type="compositionally biased region" description="Polar residues" evidence="4">
    <location>
        <begin position="106"/>
        <end position="121"/>
    </location>
</feature>
<dbReference type="Gene3D" id="3.40.50.1980">
    <property type="entry name" value="Nitrogenase molybdenum iron protein domain"/>
    <property type="match status" value="2"/>
</dbReference>
<accession>A0A1Q4UZH1</accession>
<protein>
    <submittedName>
        <fullName evidence="6">ABC transporter substrate-binding protein</fullName>
    </submittedName>
</protein>
<keyword evidence="7" id="KW-1185">Reference proteome</keyword>
<dbReference type="InterPro" id="IPR050492">
    <property type="entry name" value="Bact_metal-bind_prot9"/>
</dbReference>
<dbReference type="GO" id="GO:0030001">
    <property type="term" value="P:metal ion transport"/>
    <property type="evidence" value="ECO:0007669"/>
    <property type="project" value="InterPro"/>
</dbReference>
<evidence type="ECO:0000256" key="4">
    <source>
        <dbReference type="SAM" id="MobiDB-lite"/>
    </source>
</evidence>
<dbReference type="EMBL" id="LFBV01000010">
    <property type="protein sequence ID" value="OKH90933.1"/>
    <property type="molecule type" value="Genomic_DNA"/>
</dbReference>
<dbReference type="PROSITE" id="PS51257">
    <property type="entry name" value="PROKAR_LIPOPROTEIN"/>
    <property type="match status" value="1"/>
</dbReference>
<evidence type="ECO:0000256" key="1">
    <source>
        <dbReference type="ARBA" id="ARBA00011028"/>
    </source>
</evidence>
<evidence type="ECO:0000313" key="6">
    <source>
        <dbReference type="EMBL" id="OKH90933.1"/>
    </source>
</evidence>
<evidence type="ECO:0000256" key="5">
    <source>
        <dbReference type="SAM" id="SignalP"/>
    </source>
</evidence>
<feature type="compositionally biased region" description="Basic and acidic residues" evidence="4">
    <location>
        <begin position="157"/>
        <end position="217"/>
    </location>
</feature>
<dbReference type="RefSeq" id="WP_073793605.1">
    <property type="nucleotide sequence ID" value="NZ_JBITHB010000003.1"/>
</dbReference>
<dbReference type="PANTHER" id="PTHR42953:SF3">
    <property type="entry name" value="HIGH-AFFINITY ZINC UPTAKE SYSTEM PROTEIN ZNUA"/>
    <property type="match status" value="1"/>
</dbReference>
<dbReference type="STRING" id="1048205.AB852_30945"/>
<feature type="compositionally biased region" description="Low complexity" evidence="4">
    <location>
        <begin position="129"/>
        <end position="148"/>
    </location>
</feature>
<feature type="signal peptide" evidence="5">
    <location>
        <begin position="1"/>
        <end position="31"/>
    </location>
</feature>
<dbReference type="PANTHER" id="PTHR42953">
    <property type="entry name" value="HIGH-AFFINITY ZINC UPTAKE SYSTEM PROTEIN ZNUA-RELATED"/>
    <property type="match status" value="1"/>
</dbReference>
<organism evidence="6 7">
    <name type="scientific">Streptomyces uncialis</name>
    <dbReference type="NCBI Taxonomy" id="1048205"/>
    <lineage>
        <taxon>Bacteria</taxon>
        <taxon>Bacillati</taxon>
        <taxon>Actinomycetota</taxon>
        <taxon>Actinomycetes</taxon>
        <taxon>Kitasatosporales</taxon>
        <taxon>Streptomycetaceae</taxon>
        <taxon>Streptomyces</taxon>
    </lineage>
</organism>
<proteinExistence type="inferred from homology"/>
<dbReference type="Pfam" id="PF01297">
    <property type="entry name" value="ZnuA"/>
    <property type="match status" value="1"/>
</dbReference>
<evidence type="ECO:0000256" key="2">
    <source>
        <dbReference type="ARBA" id="ARBA00022448"/>
    </source>
</evidence>
<dbReference type="GO" id="GO:0046872">
    <property type="term" value="F:metal ion binding"/>
    <property type="evidence" value="ECO:0007669"/>
    <property type="project" value="InterPro"/>
</dbReference>
<comment type="caution">
    <text evidence="6">The sequence shown here is derived from an EMBL/GenBank/DDBJ whole genome shotgun (WGS) entry which is preliminary data.</text>
</comment>
<dbReference type="InterPro" id="IPR006127">
    <property type="entry name" value="ZnuA-like"/>
</dbReference>
<gene>
    <name evidence="6" type="ORF">AB852_30945</name>
</gene>
<name>A0A1Q4UZH1_9ACTN</name>
<dbReference type="AlphaFoldDB" id="A0A1Q4UZH1"/>
<sequence length="387" mass="40665">MNVRRLIPGTAVAATALLGLGALSGCSSSDAAGGSDGKLDITASFYPMQYLAEEIGGGHVEVTTLTEPGQEPHDLEISARQTAAMEESDLVLYLKGLQPAVDEAVQQSEARTKVDATTLTSLEKDGPEPGKSAGSEKSAGSGEPSKSAEPSKSGEPAGEHADEHGHAEDGHGHAEEGHAEDGHGHGEEEKPAGEEKAAEEEAGHDGHDHGHSHDGPDPHIWLDPVRYAEVAKGLGKAMAKADPDHAADYGKNTDALVKRLDALHTKFEGGLRDTRTDVFITTHSAFGYLADRYGLIEESITGLDPESEPSGARIKALQQTAKADKVDTVFYETLVSDRTAKTLANDAGLRTDVLDPVEGITDKSKGDDYVQVMEANLTALRTALGAK</sequence>
<feature type="chain" id="PRO_5012095108" evidence="5">
    <location>
        <begin position="32"/>
        <end position="387"/>
    </location>
</feature>
<keyword evidence="3 5" id="KW-0732">Signal</keyword>
<reference evidence="6 7" key="1">
    <citation type="submission" date="2015-06" db="EMBL/GenBank/DDBJ databases">
        <title>Cloning and characterization of the uncialamcin biosynthetic gene cluster.</title>
        <authorList>
            <person name="Yan X."/>
            <person name="Huang T."/>
            <person name="Ge H."/>
            <person name="Shen B."/>
        </authorList>
    </citation>
    <scope>NUCLEOTIDE SEQUENCE [LARGE SCALE GENOMIC DNA]</scope>
    <source>
        <strain evidence="6 7">DCA2648</strain>
    </source>
</reference>
<comment type="similarity">
    <text evidence="1">Belongs to the bacterial solute-binding protein 9 family.</text>
</comment>
<dbReference type="SUPFAM" id="SSF53807">
    <property type="entry name" value="Helical backbone' metal receptor"/>
    <property type="match status" value="1"/>
</dbReference>
<keyword evidence="2" id="KW-0813">Transport</keyword>
<evidence type="ECO:0000256" key="3">
    <source>
        <dbReference type="ARBA" id="ARBA00022729"/>
    </source>
</evidence>